<keyword evidence="1" id="KW-0472">Membrane</keyword>
<protein>
    <submittedName>
        <fullName evidence="2">Uncharacterized protein</fullName>
    </submittedName>
</protein>
<evidence type="ECO:0000313" key="3">
    <source>
        <dbReference type="Proteomes" id="UP000448867"/>
    </source>
</evidence>
<feature type="transmembrane region" description="Helical" evidence="1">
    <location>
        <begin position="71"/>
        <end position="91"/>
    </location>
</feature>
<dbReference type="Proteomes" id="UP000448867">
    <property type="component" value="Unassembled WGS sequence"/>
</dbReference>
<dbReference type="RefSeq" id="WP_154309320.1">
    <property type="nucleotide sequence ID" value="NZ_WKKI01000048.1"/>
</dbReference>
<accession>A0A7X2M195</accession>
<gene>
    <name evidence="2" type="ORF">GJU40_17110</name>
</gene>
<dbReference type="AlphaFoldDB" id="A0A7X2M195"/>
<keyword evidence="1" id="KW-1133">Transmembrane helix</keyword>
<organism evidence="2 3">
    <name type="scientific">Metabacillus lacus</name>
    <dbReference type="NCBI Taxonomy" id="1983721"/>
    <lineage>
        <taxon>Bacteria</taxon>
        <taxon>Bacillati</taxon>
        <taxon>Bacillota</taxon>
        <taxon>Bacilli</taxon>
        <taxon>Bacillales</taxon>
        <taxon>Bacillaceae</taxon>
        <taxon>Metabacillus</taxon>
    </lineage>
</organism>
<evidence type="ECO:0000256" key="1">
    <source>
        <dbReference type="SAM" id="Phobius"/>
    </source>
</evidence>
<evidence type="ECO:0000313" key="2">
    <source>
        <dbReference type="EMBL" id="MRX73864.1"/>
    </source>
</evidence>
<comment type="caution">
    <text evidence="2">The sequence shown here is derived from an EMBL/GenBank/DDBJ whole genome shotgun (WGS) entry which is preliminary data.</text>
</comment>
<keyword evidence="3" id="KW-1185">Reference proteome</keyword>
<feature type="transmembrane region" description="Helical" evidence="1">
    <location>
        <begin position="7"/>
        <end position="33"/>
    </location>
</feature>
<feature type="transmembrane region" description="Helical" evidence="1">
    <location>
        <begin position="39"/>
        <end position="59"/>
    </location>
</feature>
<dbReference type="EMBL" id="WKKI01000048">
    <property type="protein sequence ID" value="MRX73864.1"/>
    <property type="molecule type" value="Genomic_DNA"/>
</dbReference>
<name>A0A7X2M195_9BACI</name>
<keyword evidence="1" id="KW-0812">Transmembrane</keyword>
<sequence length="96" mass="10905">MKVYNNIWLCTGFFILVLNGSGIGFILTLYQFGAHFGLAAYYFMILFGFTVMSLTEELAEGMQYYAKLFKAGLFAALALPLYCLFFSSLFIPHLLR</sequence>
<reference evidence="2 3" key="1">
    <citation type="submission" date="2019-11" db="EMBL/GenBank/DDBJ databases">
        <title>Bacillus lacus genome.</title>
        <authorList>
            <person name="Allen C.J."/>
            <person name="Newman J.D."/>
        </authorList>
    </citation>
    <scope>NUCLEOTIDE SEQUENCE [LARGE SCALE GENOMIC DNA]</scope>
    <source>
        <strain evidence="2 3">KCTC 33946</strain>
    </source>
</reference>
<proteinExistence type="predicted"/>